<feature type="compositionally biased region" description="Pro residues" evidence="1">
    <location>
        <begin position="284"/>
        <end position="298"/>
    </location>
</feature>
<feature type="compositionally biased region" description="Polar residues" evidence="1">
    <location>
        <begin position="243"/>
        <end position="255"/>
    </location>
</feature>
<comment type="caution">
    <text evidence="3">The sequence shown here is derived from an EMBL/GenBank/DDBJ whole genome shotgun (WGS) entry which is preliminary data.</text>
</comment>
<feature type="region of interest" description="Disordered" evidence="1">
    <location>
        <begin position="240"/>
        <end position="317"/>
    </location>
</feature>
<feature type="transmembrane region" description="Helical" evidence="2">
    <location>
        <begin position="138"/>
        <end position="158"/>
    </location>
</feature>
<proteinExistence type="predicted"/>
<reference evidence="3" key="1">
    <citation type="submission" date="2021-03" db="EMBL/GenBank/DDBJ databases">
        <title>Draft genome sequence of rust myrtle Austropuccinia psidii MF-1, a brazilian biotype.</title>
        <authorList>
            <person name="Quecine M.C."/>
            <person name="Pachon D.M.R."/>
            <person name="Bonatelli M.L."/>
            <person name="Correr F.H."/>
            <person name="Franceschini L.M."/>
            <person name="Leite T.F."/>
            <person name="Margarido G.R.A."/>
            <person name="Almeida C.A."/>
            <person name="Ferrarezi J.A."/>
            <person name="Labate C.A."/>
        </authorList>
    </citation>
    <scope>NUCLEOTIDE SEQUENCE</scope>
    <source>
        <strain evidence="3">MF-1</strain>
    </source>
</reference>
<feature type="transmembrane region" description="Helical" evidence="2">
    <location>
        <begin position="12"/>
        <end position="41"/>
    </location>
</feature>
<evidence type="ECO:0000313" key="3">
    <source>
        <dbReference type="EMBL" id="MBW0519974.1"/>
    </source>
</evidence>
<sequence>MFFLAGLLNRSSLSFIFVTIIRAISIIALLFTLGIEIYLLVINIKGVQNASNHEAKDAAQGLNSRDRNSTNLSSEPLDSSQACGYISGTNVPTSFGGILFFVLTQLFNMLVLLLCLLSELAFPKIPQFFENFFPPLGPTFGVGILGALEAYISCILLSNHLHATALAAAWLLFVIGVINIFLGAIFGRRIRNKRSLLDAGTAYAKKATRVDEVESGFHLAQKGFFKGKKVFKNLRTSMIGRPTPTNEQIGSSTEMKSTRPPLDISRPMANYIQNRNIGDSPNQAYPPSPPGPAPPPPIYNTSKTVKILQGSRRKPSF</sequence>
<keyword evidence="2" id="KW-0472">Membrane</keyword>
<evidence type="ECO:0000256" key="1">
    <source>
        <dbReference type="SAM" id="MobiDB-lite"/>
    </source>
</evidence>
<evidence type="ECO:0000313" key="4">
    <source>
        <dbReference type="Proteomes" id="UP000765509"/>
    </source>
</evidence>
<accession>A0A9Q3EER9</accession>
<feature type="region of interest" description="Disordered" evidence="1">
    <location>
        <begin position="58"/>
        <end position="78"/>
    </location>
</feature>
<feature type="compositionally biased region" description="Polar residues" evidence="1">
    <location>
        <begin position="69"/>
        <end position="78"/>
    </location>
</feature>
<dbReference type="AlphaFoldDB" id="A0A9Q3EER9"/>
<dbReference type="EMBL" id="AVOT02027761">
    <property type="protein sequence ID" value="MBW0519974.1"/>
    <property type="molecule type" value="Genomic_DNA"/>
</dbReference>
<keyword evidence="4" id="KW-1185">Reference proteome</keyword>
<name>A0A9Q3EER9_9BASI</name>
<evidence type="ECO:0000256" key="2">
    <source>
        <dbReference type="SAM" id="Phobius"/>
    </source>
</evidence>
<feature type="transmembrane region" description="Helical" evidence="2">
    <location>
        <begin position="95"/>
        <end position="117"/>
    </location>
</feature>
<keyword evidence="2" id="KW-0812">Transmembrane</keyword>
<keyword evidence="2" id="KW-1133">Transmembrane helix</keyword>
<feature type="transmembrane region" description="Helical" evidence="2">
    <location>
        <begin position="164"/>
        <end position="186"/>
    </location>
</feature>
<gene>
    <name evidence="3" type="ORF">O181_059689</name>
</gene>
<protein>
    <submittedName>
        <fullName evidence="3">Uncharacterized protein</fullName>
    </submittedName>
</protein>
<dbReference type="OrthoDB" id="5327148at2759"/>
<organism evidence="3 4">
    <name type="scientific">Austropuccinia psidii MF-1</name>
    <dbReference type="NCBI Taxonomy" id="1389203"/>
    <lineage>
        <taxon>Eukaryota</taxon>
        <taxon>Fungi</taxon>
        <taxon>Dikarya</taxon>
        <taxon>Basidiomycota</taxon>
        <taxon>Pucciniomycotina</taxon>
        <taxon>Pucciniomycetes</taxon>
        <taxon>Pucciniales</taxon>
        <taxon>Sphaerophragmiaceae</taxon>
        <taxon>Austropuccinia</taxon>
    </lineage>
</organism>
<dbReference type="Proteomes" id="UP000765509">
    <property type="component" value="Unassembled WGS sequence"/>
</dbReference>
<feature type="compositionally biased region" description="Polar residues" evidence="1">
    <location>
        <begin position="271"/>
        <end position="283"/>
    </location>
</feature>